<comment type="similarity">
    <text evidence="2">Belongs to the acyl-CoA dehydrogenase family.</text>
</comment>
<dbReference type="AlphaFoldDB" id="A0A399FXB1"/>
<accession>A0A399FXB1</accession>
<evidence type="ECO:0000256" key="3">
    <source>
        <dbReference type="ARBA" id="ARBA00022630"/>
    </source>
</evidence>
<dbReference type="Proteomes" id="UP000266287">
    <property type="component" value="Unassembled WGS sequence"/>
</dbReference>
<name>A0A399FXB1_UNCN2</name>
<dbReference type="Pfam" id="PF02771">
    <property type="entry name" value="Acyl-CoA_dh_N"/>
    <property type="match status" value="1"/>
</dbReference>
<proteinExistence type="inferred from homology"/>
<comment type="cofactor">
    <cofactor evidence="1">
        <name>FAD</name>
        <dbReference type="ChEBI" id="CHEBI:57692"/>
    </cofactor>
</comment>
<gene>
    <name evidence="6" type="ORF">B9J77_00545</name>
</gene>
<evidence type="ECO:0000313" key="7">
    <source>
        <dbReference type="Proteomes" id="UP000266287"/>
    </source>
</evidence>
<dbReference type="PANTHER" id="PTHR43884:SF12">
    <property type="entry name" value="ISOVALERYL-COA DEHYDROGENASE, MITOCHONDRIAL-RELATED"/>
    <property type="match status" value="1"/>
</dbReference>
<feature type="domain" description="Acyl-CoA dehydrogenase/oxidase N-terminal" evidence="5">
    <location>
        <begin position="6"/>
        <end position="117"/>
    </location>
</feature>
<evidence type="ECO:0000256" key="2">
    <source>
        <dbReference type="ARBA" id="ARBA00009347"/>
    </source>
</evidence>
<dbReference type="InterPro" id="IPR013786">
    <property type="entry name" value="AcylCoA_DH/ox_N"/>
</dbReference>
<evidence type="ECO:0000256" key="4">
    <source>
        <dbReference type="ARBA" id="ARBA00022827"/>
    </source>
</evidence>
<dbReference type="FunFam" id="1.10.540.10:FF:000026">
    <property type="entry name" value="Acyl-CoA dehydrogenase medium chain"/>
    <property type="match status" value="1"/>
</dbReference>
<protein>
    <submittedName>
        <fullName evidence="6">Acyl-CoA dehydrogenase family protein</fullName>
    </submittedName>
</protein>
<evidence type="ECO:0000313" key="6">
    <source>
        <dbReference type="EMBL" id="RII01058.1"/>
    </source>
</evidence>
<dbReference type="PANTHER" id="PTHR43884">
    <property type="entry name" value="ACYL-COA DEHYDROGENASE"/>
    <property type="match status" value="1"/>
</dbReference>
<dbReference type="Gene3D" id="1.10.540.10">
    <property type="entry name" value="Acyl-CoA dehydrogenase/oxidase, N-terminal domain"/>
    <property type="match status" value="1"/>
</dbReference>
<sequence>MRFALTEEQKGIKKVARELAEEEFPRTWEEHYDKRAFPEKIWKKACELGLTGVTVSERYGGSELGILDEILIIEEFQRINPRIATFINFATYGNQIIEKFGTEEQKEAYLPPIVKGEKTLSSTLFSEEIDPP</sequence>
<dbReference type="InterPro" id="IPR037069">
    <property type="entry name" value="AcylCoA_DH/ox_N_sf"/>
</dbReference>
<keyword evidence="4" id="KW-0274">FAD</keyword>
<dbReference type="GO" id="GO:0050660">
    <property type="term" value="F:flavin adenine dinucleotide binding"/>
    <property type="evidence" value="ECO:0007669"/>
    <property type="project" value="InterPro"/>
</dbReference>
<organism evidence="6 7">
    <name type="scientific">candidate division NPL-UPA2 bacterium Unc8</name>
    <dbReference type="NCBI Taxonomy" id="1980939"/>
    <lineage>
        <taxon>Bacteria</taxon>
    </lineage>
</organism>
<reference evidence="6 7" key="1">
    <citation type="submission" date="2018-08" db="EMBL/GenBank/DDBJ databases">
        <title>Draft genome of candidate division NPL-UPA2 bacterium Unc8 that adapted to ultra-basic serpentinizing groundwater.</title>
        <authorList>
            <person name="Ishii S."/>
            <person name="Suzuki S."/>
            <person name="Nealson K.H."/>
        </authorList>
    </citation>
    <scope>NUCLEOTIDE SEQUENCE [LARGE SCALE GENOMIC DNA]</scope>
    <source>
        <strain evidence="6">Unc8</strain>
    </source>
</reference>
<comment type="caution">
    <text evidence="6">The sequence shown here is derived from an EMBL/GenBank/DDBJ whole genome shotgun (WGS) entry which is preliminary data.</text>
</comment>
<keyword evidence="3" id="KW-0285">Flavoprotein</keyword>
<dbReference type="SUPFAM" id="SSF56645">
    <property type="entry name" value="Acyl-CoA dehydrogenase NM domain-like"/>
    <property type="match status" value="1"/>
</dbReference>
<dbReference type="InterPro" id="IPR009100">
    <property type="entry name" value="AcylCoA_DH/oxidase_NM_dom_sf"/>
</dbReference>
<dbReference type="GO" id="GO:0003995">
    <property type="term" value="F:acyl-CoA dehydrogenase activity"/>
    <property type="evidence" value="ECO:0007669"/>
    <property type="project" value="TreeGrafter"/>
</dbReference>
<evidence type="ECO:0000256" key="1">
    <source>
        <dbReference type="ARBA" id="ARBA00001974"/>
    </source>
</evidence>
<evidence type="ECO:0000259" key="5">
    <source>
        <dbReference type="Pfam" id="PF02771"/>
    </source>
</evidence>
<dbReference type="EMBL" id="NDHY01000001">
    <property type="protein sequence ID" value="RII01058.1"/>
    <property type="molecule type" value="Genomic_DNA"/>
</dbReference>